<gene>
    <name evidence="1" type="ORF">EHAR0213_LOCUS7727</name>
</gene>
<protein>
    <submittedName>
        <fullName evidence="1">Uncharacterized protein</fullName>
    </submittedName>
</protein>
<reference evidence="1" key="1">
    <citation type="submission" date="2021-01" db="EMBL/GenBank/DDBJ databases">
        <authorList>
            <person name="Corre E."/>
            <person name="Pelletier E."/>
            <person name="Niang G."/>
            <person name="Scheremetjew M."/>
            <person name="Finn R."/>
            <person name="Kale V."/>
            <person name="Holt S."/>
            <person name="Cochrane G."/>
            <person name="Meng A."/>
            <person name="Brown T."/>
            <person name="Cohen L."/>
        </authorList>
    </citation>
    <scope>NUCLEOTIDE SEQUENCE</scope>
    <source>
        <strain evidence="1">FSP1.4</strain>
    </source>
</reference>
<sequence>MNPMCNIYSTRMDSANMLDLFQLTNKLNKPTSRFEAEPLNSVCANLDYNSRLASELFKPNGAFCKSMPCQVGQTTAAEIGSLLHTIPIYNNIIASQVSQTVQSTDICFSNFGYANEQNFNFEGYLDSGLAQNKFYDFGYDAEKPADCVPHSTLNTLSCNSSQENSHPLKTDSCWSPDKMGSTNPWFNAQSQQCFTPIIVQSGSMAYIPPGYIRVDCQKETARPTKLVTNCEHVDRKHYAKGLCSTCYHKGGRTKLAWNCEHPDRLHYAKGCCNDCYIQFHSNRGKGKKAQAAKAAKRQGKAVVA</sequence>
<dbReference type="AlphaFoldDB" id="A0A7S3JAI6"/>
<name>A0A7S3JAI6_9SPIT</name>
<organism evidence="1">
    <name type="scientific">Euplotes harpa</name>
    <dbReference type="NCBI Taxonomy" id="151035"/>
    <lineage>
        <taxon>Eukaryota</taxon>
        <taxon>Sar</taxon>
        <taxon>Alveolata</taxon>
        <taxon>Ciliophora</taxon>
        <taxon>Intramacronucleata</taxon>
        <taxon>Spirotrichea</taxon>
        <taxon>Hypotrichia</taxon>
        <taxon>Euplotida</taxon>
        <taxon>Euplotidae</taxon>
        <taxon>Euplotes</taxon>
    </lineage>
</organism>
<evidence type="ECO:0000313" key="1">
    <source>
        <dbReference type="EMBL" id="CAE0348816.1"/>
    </source>
</evidence>
<accession>A0A7S3JAI6</accession>
<proteinExistence type="predicted"/>
<dbReference type="EMBL" id="HBII01018175">
    <property type="protein sequence ID" value="CAE0348816.1"/>
    <property type="molecule type" value="Transcribed_RNA"/>
</dbReference>